<comment type="caution">
    <text evidence="2">The sequence shown here is derived from an EMBL/GenBank/DDBJ whole genome shotgun (WGS) entry which is preliminary data.</text>
</comment>
<evidence type="ECO:0000313" key="3">
    <source>
        <dbReference type="Proteomes" id="UP000028341"/>
    </source>
</evidence>
<dbReference type="Proteomes" id="UP000028341">
    <property type="component" value="Unassembled WGS sequence"/>
</dbReference>
<accession>A0A081XJZ6</accession>
<keyword evidence="3" id="KW-1185">Reference proteome</keyword>
<evidence type="ECO:0000313" key="2">
    <source>
        <dbReference type="EMBL" id="KES03869.1"/>
    </source>
</evidence>
<dbReference type="EMBL" id="JFCB01000033">
    <property type="protein sequence ID" value="KES03869.1"/>
    <property type="molecule type" value="Genomic_DNA"/>
</dbReference>
<sequence>MSGHSPASSATGSRVSSPLLQLHGQSSSVCRASRTRRTSLGLRPTEPAVTMVNWISLFWSTMNTARLAKPSSPSMPSSRMSSCLESAIIGNGRSRRSSWSLRQAWWTNSESPEKPRTWASRSANSSFSLPKAAISVGHTKVKSLGHANTIFHLPS</sequence>
<name>A0A081XJZ6_STRTO</name>
<organism evidence="2 3">
    <name type="scientific">Streptomyces toyocaensis</name>
    <dbReference type="NCBI Taxonomy" id="55952"/>
    <lineage>
        <taxon>Bacteria</taxon>
        <taxon>Bacillati</taxon>
        <taxon>Actinomycetota</taxon>
        <taxon>Actinomycetes</taxon>
        <taxon>Kitasatosporales</taxon>
        <taxon>Streptomycetaceae</taxon>
        <taxon>Streptomyces</taxon>
    </lineage>
</organism>
<gene>
    <name evidence="2" type="ORF">BU52_28255</name>
</gene>
<dbReference type="AlphaFoldDB" id="A0A081XJZ6"/>
<evidence type="ECO:0000256" key="1">
    <source>
        <dbReference type="SAM" id="MobiDB-lite"/>
    </source>
</evidence>
<feature type="region of interest" description="Disordered" evidence="1">
    <location>
        <begin position="1"/>
        <end position="36"/>
    </location>
</feature>
<feature type="compositionally biased region" description="Polar residues" evidence="1">
    <location>
        <begin position="1"/>
        <end position="30"/>
    </location>
</feature>
<proteinExistence type="predicted"/>
<reference evidence="2 3" key="1">
    <citation type="submission" date="2014-02" db="EMBL/GenBank/DDBJ databases">
        <title>The genome announcement of Streptomyces toyocaensis NRRL15009.</title>
        <authorList>
            <person name="Hong H.-J."/>
            <person name="Kwun M.J."/>
        </authorList>
    </citation>
    <scope>NUCLEOTIDE SEQUENCE [LARGE SCALE GENOMIC DNA]</scope>
    <source>
        <strain evidence="2 3">NRRL 15009</strain>
    </source>
</reference>
<protein>
    <submittedName>
        <fullName evidence="2">Uncharacterized protein</fullName>
    </submittedName>
</protein>